<comment type="caution">
    <text evidence="1">The sequence shown here is derived from an EMBL/GenBank/DDBJ whole genome shotgun (WGS) entry which is preliminary data.</text>
</comment>
<evidence type="ECO:0000313" key="1">
    <source>
        <dbReference type="EMBL" id="REH00273.1"/>
    </source>
</evidence>
<gene>
    <name evidence="1" type="ORF">C8P67_103249</name>
</gene>
<dbReference type="RefSeq" id="WP_115811467.1">
    <property type="nucleotide sequence ID" value="NZ_QUNI01000003.1"/>
</dbReference>
<protein>
    <recommendedName>
        <fullName evidence="3">DUF2586 family protein</fullName>
    </recommendedName>
</protein>
<dbReference type="InterPro" id="IPR019694">
    <property type="entry name" value="Phage_HP1_Orf23"/>
</dbReference>
<name>A0A3E0EPW3_9FLAO</name>
<dbReference type="EMBL" id="QUNI01000003">
    <property type="protein sequence ID" value="REH00273.1"/>
    <property type="molecule type" value="Genomic_DNA"/>
</dbReference>
<evidence type="ECO:0008006" key="3">
    <source>
        <dbReference type="Google" id="ProtNLM"/>
    </source>
</evidence>
<reference evidence="1 2" key="1">
    <citation type="submission" date="2018-08" db="EMBL/GenBank/DDBJ databases">
        <title>Genomic Encyclopedia of Archaeal and Bacterial Type Strains, Phase II (KMG-II): from individual species to whole genera.</title>
        <authorList>
            <person name="Goeker M."/>
        </authorList>
    </citation>
    <scope>NUCLEOTIDE SEQUENCE [LARGE SCALE GENOMIC DNA]</scope>
    <source>
        <strain evidence="1 2">DSM 100880</strain>
    </source>
</reference>
<keyword evidence="2" id="KW-1185">Reference proteome</keyword>
<accession>A0A3E0EPW3</accession>
<organism evidence="1 2">
    <name type="scientific">Flavobacterium aquicola</name>
    <dbReference type="NCBI Taxonomy" id="1682742"/>
    <lineage>
        <taxon>Bacteria</taxon>
        <taxon>Pseudomonadati</taxon>
        <taxon>Bacteroidota</taxon>
        <taxon>Flavobacteriia</taxon>
        <taxon>Flavobacteriales</taxon>
        <taxon>Flavobacteriaceae</taxon>
        <taxon>Flavobacterium</taxon>
    </lineage>
</organism>
<proteinExistence type="predicted"/>
<evidence type="ECO:0000313" key="2">
    <source>
        <dbReference type="Proteomes" id="UP000257136"/>
    </source>
</evidence>
<dbReference type="Pfam" id="PF10758">
    <property type="entry name" value="DUF2586"/>
    <property type="match status" value="1"/>
</dbReference>
<sequence>MSNLDGVNIGKGKVGANRLNNDRRVSAIIVGSPAIPGLAFKETIQFFGLYDAEQNGITPAFDEENNVNVYRHVREFYRNAGEGVPLNFMAVAQTETLKTIAQDTAGDKLKRLLIDSDYKVRQLAIAFNPIEDEENPIVHVDGLVPEVFDSIPLAQGTAEWAYDQFMPTHIFIEGYNLNGLASVVPDLRDIENVEATKVTLVIGQDWQYAETKTGDAQKFADVGTILGVCAAAAINQNIGDNEAFNLTDATKQAWLVPGLSNHKTNKEVYAELQTFENKGYVFGVTYPGLAGVRINNDHVCAPVKIDSEGNMNEHTIAYGRVMDDCARQLRTAYLPKIKKTYPVNAAGKLPTGVRVTLETIGDDIFADMVNAVELSAGKTTVDPESDLLVAKELKVAFNIQPTGVLGYLNGTINLKAKQ</sequence>
<dbReference type="OrthoDB" id="1041499at2"/>
<dbReference type="AlphaFoldDB" id="A0A3E0EPW3"/>
<dbReference type="Proteomes" id="UP000257136">
    <property type="component" value="Unassembled WGS sequence"/>
</dbReference>